<dbReference type="RefSeq" id="WP_380904142.1">
    <property type="nucleotide sequence ID" value="NZ_JBHUEG010000001.1"/>
</dbReference>
<evidence type="ECO:0000313" key="6">
    <source>
        <dbReference type="EMBL" id="MFD2548413.1"/>
    </source>
</evidence>
<keyword evidence="3" id="KW-0813">Transport</keyword>
<dbReference type="InterPro" id="IPR014730">
    <property type="entry name" value="ETF_a/b_N"/>
</dbReference>
<comment type="similarity">
    <text evidence="1">Belongs to the ETF beta-subunit/FixA family.</text>
</comment>
<feature type="domain" description="Electron transfer flavoprotein alpha/beta-subunit N-terminal" evidence="5">
    <location>
        <begin position="23"/>
        <end position="209"/>
    </location>
</feature>
<evidence type="ECO:0000256" key="2">
    <source>
        <dbReference type="ARBA" id="ARBA00016797"/>
    </source>
</evidence>
<dbReference type="SUPFAM" id="SSF52402">
    <property type="entry name" value="Adenine nucleotide alpha hydrolases-like"/>
    <property type="match status" value="1"/>
</dbReference>
<dbReference type="Proteomes" id="UP001597545">
    <property type="component" value="Unassembled WGS sequence"/>
</dbReference>
<dbReference type="Gene3D" id="3.40.50.620">
    <property type="entry name" value="HUPs"/>
    <property type="match status" value="1"/>
</dbReference>
<sequence>MKILVCMSNVPDTTSKITFTNNNTIFNTTGVQYIINPYDEIALAKAVELAEGGKATVTVIHVGEASAEPTIRKALAIGADDAVRINAAPRDAWFVANQIATFVKSQQFDLILTGRESIDYNGAQVQGFLAELLGMPSVSIAKKLTIEGNEATIDREIEGGKEVLTASLPLVVGTAEGVAEPKIPNMRGIMTARTKPLQVIEPIDVPVLSTINIFETPTPRGAVKLIEKDNVAQLVELLHKEAKVI</sequence>
<organism evidence="6 7">
    <name type="scientific">Sphingobacterium suaedae</name>
    <dbReference type="NCBI Taxonomy" id="1686402"/>
    <lineage>
        <taxon>Bacteria</taxon>
        <taxon>Pseudomonadati</taxon>
        <taxon>Bacteroidota</taxon>
        <taxon>Sphingobacteriia</taxon>
        <taxon>Sphingobacteriales</taxon>
        <taxon>Sphingobacteriaceae</taxon>
        <taxon>Sphingobacterium</taxon>
    </lineage>
</organism>
<dbReference type="PANTHER" id="PTHR21294:SF8">
    <property type="entry name" value="ELECTRON TRANSFER FLAVOPROTEIN SUBUNIT BETA"/>
    <property type="match status" value="1"/>
</dbReference>
<keyword evidence="7" id="KW-1185">Reference proteome</keyword>
<gene>
    <name evidence="6" type="ORF">ACFSR5_12235</name>
</gene>
<dbReference type="EMBL" id="JBHULR010000004">
    <property type="protein sequence ID" value="MFD2548413.1"/>
    <property type="molecule type" value="Genomic_DNA"/>
</dbReference>
<dbReference type="InterPro" id="IPR033948">
    <property type="entry name" value="ETF_beta_N"/>
</dbReference>
<proteinExistence type="inferred from homology"/>
<evidence type="ECO:0000256" key="1">
    <source>
        <dbReference type="ARBA" id="ARBA00007557"/>
    </source>
</evidence>
<evidence type="ECO:0000259" key="5">
    <source>
        <dbReference type="SMART" id="SM00893"/>
    </source>
</evidence>
<protein>
    <recommendedName>
        <fullName evidence="2">Electron transfer flavoprotein subunit beta</fullName>
    </recommendedName>
</protein>
<dbReference type="InterPro" id="IPR012255">
    <property type="entry name" value="ETF_b"/>
</dbReference>
<name>A0ABW5KJ95_9SPHI</name>
<evidence type="ECO:0000313" key="7">
    <source>
        <dbReference type="Proteomes" id="UP001597545"/>
    </source>
</evidence>
<dbReference type="Pfam" id="PF01012">
    <property type="entry name" value="ETF"/>
    <property type="match status" value="1"/>
</dbReference>
<dbReference type="PANTHER" id="PTHR21294">
    <property type="entry name" value="ELECTRON TRANSFER FLAVOPROTEIN BETA-SUBUNIT"/>
    <property type="match status" value="1"/>
</dbReference>
<dbReference type="InterPro" id="IPR014729">
    <property type="entry name" value="Rossmann-like_a/b/a_fold"/>
</dbReference>
<comment type="caution">
    <text evidence="6">The sequence shown here is derived from an EMBL/GenBank/DDBJ whole genome shotgun (WGS) entry which is preliminary data.</text>
</comment>
<dbReference type="SMART" id="SM00893">
    <property type="entry name" value="ETF"/>
    <property type="match status" value="1"/>
</dbReference>
<evidence type="ECO:0000256" key="3">
    <source>
        <dbReference type="ARBA" id="ARBA00022448"/>
    </source>
</evidence>
<keyword evidence="4" id="KW-0249">Electron transport</keyword>
<reference evidence="7" key="1">
    <citation type="journal article" date="2019" name="Int. J. Syst. Evol. Microbiol.">
        <title>The Global Catalogue of Microorganisms (GCM) 10K type strain sequencing project: providing services to taxonomists for standard genome sequencing and annotation.</title>
        <authorList>
            <consortium name="The Broad Institute Genomics Platform"/>
            <consortium name="The Broad Institute Genome Sequencing Center for Infectious Disease"/>
            <person name="Wu L."/>
            <person name="Ma J."/>
        </authorList>
    </citation>
    <scope>NUCLEOTIDE SEQUENCE [LARGE SCALE GENOMIC DNA]</scope>
    <source>
        <strain evidence="7">KCTC 42662</strain>
    </source>
</reference>
<evidence type="ECO:0000256" key="4">
    <source>
        <dbReference type="ARBA" id="ARBA00022982"/>
    </source>
</evidence>
<accession>A0ABW5KJ95</accession>
<dbReference type="PIRSF" id="PIRSF000090">
    <property type="entry name" value="Beta-ETF"/>
    <property type="match status" value="1"/>
</dbReference>
<dbReference type="CDD" id="cd01714">
    <property type="entry name" value="ETF_beta"/>
    <property type="match status" value="1"/>
</dbReference>